<organism evidence="10">
    <name type="scientific">Candidatus Fermentithermobacillus carboniphilus</name>
    <dbReference type="NCBI Taxonomy" id="3085328"/>
    <lineage>
        <taxon>Bacteria</taxon>
        <taxon>Bacillati</taxon>
        <taxon>Bacillota</taxon>
        <taxon>Candidatus Fermentithermobacillia</taxon>
        <taxon>Candidatus Fermentithermobacillales</taxon>
        <taxon>Candidatus Fermentithermobacillaceae</taxon>
        <taxon>Candidatus Fermentithermobacillus</taxon>
    </lineage>
</organism>
<accession>A0AAT9LDY6</accession>
<dbReference type="InterPro" id="IPR013983">
    <property type="entry name" value="Ald_Fedxn_OxRdtase_N"/>
</dbReference>
<evidence type="ECO:0000256" key="7">
    <source>
        <dbReference type="ARBA" id="ARBA00023014"/>
    </source>
</evidence>
<evidence type="ECO:0000256" key="8">
    <source>
        <dbReference type="ARBA" id="ARBA00049934"/>
    </source>
</evidence>
<evidence type="ECO:0000256" key="4">
    <source>
        <dbReference type="ARBA" id="ARBA00022723"/>
    </source>
</evidence>
<comment type="similarity">
    <text evidence="2">Belongs to the AOR/FOR family.</text>
</comment>
<evidence type="ECO:0000259" key="9">
    <source>
        <dbReference type="SMART" id="SM00790"/>
    </source>
</evidence>
<dbReference type="InterPro" id="IPR036021">
    <property type="entry name" value="Tungsten_al_ferr_oxy-like_C"/>
</dbReference>
<protein>
    <submittedName>
        <fullName evidence="10">Aldehyde ferredoxin oxidoreductase</fullName>
    </submittedName>
</protein>
<dbReference type="InterPro" id="IPR036503">
    <property type="entry name" value="Ald_Fedxn_OxRdtase_N_sf"/>
</dbReference>
<dbReference type="SMART" id="SM00790">
    <property type="entry name" value="AFOR_N"/>
    <property type="match status" value="1"/>
</dbReference>
<evidence type="ECO:0000256" key="3">
    <source>
        <dbReference type="ARBA" id="ARBA00022485"/>
    </source>
</evidence>
<gene>
    <name evidence="10" type="ORF">IMF26_04000</name>
</gene>
<dbReference type="InterPro" id="IPR013985">
    <property type="entry name" value="Ald_Fedxn_OxRdtase_dom3"/>
</dbReference>
<evidence type="ECO:0000256" key="1">
    <source>
        <dbReference type="ARBA" id="ARBA00001966"/>
    </source>
</evidence>
<name>A0AAT9LDY6_9FIRM</name>
<dbReference type="GO" id="GO:0016625">
    <property type="term" value="F:oxidoreductase activity, acting on the aldehyde or oxo group of donors, iron-sulfur protein as acceptor"/>
    <property type="evidence" value="ECO:0007669"/>
    <property type="project" value="InterPro"/>
</dbReference>
<evidence type="ECO:0000313" key="10">
    <source>
        <dbReference type="EMBL" id="QUL99226.1"/>
    </source>
</evidence>
<dbReference type="EMBL" id="CP062796">
    <property type="protein sequence ID" value="QUL99226.1"/>
    <property type="molecule type" value="Genomic_DNA"/>
</dbReference>
<reference evidence="10" key="2">
    <citation type="journal article" date="2023" name="Biology">
        <title>Prokaryotic Life Associated with Coal-Fire Gas Vents Revealed by Metagenomics.</title>
        <authorList>
            <person name="Kadnikov V.V."/>
            <person name="Mardanov A.V."/>
            <person name="Beletsky A.V."/>
            <person name="Karnachuk O.V."/>
            <person name="Ravin N.V."/>
        </authorList>
    </citation>
    <scope>NUCLEOTIDE SEQUENCE</scope>
    <source>
        <strain evidence="10">Bu02</strain>
    </source>
</reference>
<sequence length="566" mass="60834">MKILRVDMGERSIAFEEEPESYQKWWGRGLIAKILTEEMDPTAEPLGPNNIFIVTRGPLAGTGFSSSGRVSVGGKSPLTGGIKEANAGGNVGEFLARLAIKAIVVKGQAPFGFAGVLVVDEENARIEEAPELKGVGIYQTADLLRQRFGDSALVLNGPAADFKMNVSAVMCTDREGVPGRAAGRGGLGAVMASKGLKAIVLRPVNKKVPLADEEAFVKARSELNKYILENPMTSKVFSTQGTASMVNTMYHLGGLPTRNFSHGQFEKADNIRGTTLHQVITQRGGAGTTGHPCMAGCLVRCSNIFPDPDGKEIVRALEYETLVMMGSNLGIGDVDAIARFNRACNDLGVDTIETGAAIAVAMDAGLWKFGDVTAVEEALEHIRAGDILGRVLGAGAEITGKVLGWHRVPTVKGQALAAYDPRAVKGMGVTYATSPMGADHTAGHTVAFKVDHHSPEGQVDVSRISQVKRAAYDVLDLCSFLFSATAEHTDKIMELVNSATGSKFGPEDFEKLGRECLLMERDFNARAGIVSAHDRLPEFLYRERLQPYNLVFDVPREELNKLFSRL</sequence>
<dbReference type="GO" id="GO:0009055">
    <property type="term" value="F:electron transfer activity"/>
    <property type="evidence" value="ECO:0007669"/>
    <property type="project" value="InterPro"/>
</dbReference>
<keyword evidence="3" id="KW-0004">4Fe-4S</keyword>
<keyword evidence="4" id="KW-0479">Metal-binding</keyword>
<feature type="domain" description="Aldehyde ferredoxin oxidoreductase N-terminal" evidence="9">
    <location>
        <begin position="1"/>
        <end position="205"/>
    </location>
</feature>
<dbReference type="GO" id="GO:0051539">
    <property type="term" value="F:4 iron, 4 sulfur cluster binding"/>
    <property type="evidence" value="ECO:0007669"/>
    <property type="project" value="UniProtKB-KW"/>
</dbReference>
<dbReference type="SUPFAM" id="SSF56228">
    <property type="entry name" value="Aldehyde ferredoxin oxidoreductase, N-terminal domain"/>
    <property type="match status" value="1"/>
</dbReference>
<proteinExistence type="inferred from homology"/>
<evidence type="ECO:0000256" key="2">
    <source>
        <dbReference type="ARBA" id="ARBA00011032"/>
    </source>
</evidence>
<keyword evidence="5" id="KW-0560">Oxidoreductase</keyword>
<dbReference type="Gene3D" id="1.10.569.10">
    <property type="entry name" value="Aldehyde Ferredoxin Oxidoreductase Protein, subunit A, domain 2"/>
    <property type="match status" value="1"/>
</dbReference>
<dbReference type="GO" id="GO:0046872">
    <property type="term" value="F:metal ion binding"/>
    <property type="evidence" value="ECO:0007669"/>
    <property type="project" value="UniProtKB-KW"/>
</dbReference>
<dbReference type="InterPro" id="IPR001203">
    <property type="entry name" value="OxRdtase_Ald_Fedxn_C"/>
</dbReference>
<reference evidence="10" key="1">
    <citation type="submission" date="2020-10" db="EMBL/GenBank/DDBJ databases">
        <authorList>
            <person name="Kadnikov V."/>
            <person name="Beletsky A.V."/>
            <person name="Mardanov A.V."/>
            <person name="Karnachuk O.V."/>
            <person name="Ravin N.V."/>
        </authorList>
    </citation>
    <scope>NUCLEOTIDE SEQUENCE</scope>
    <source>
        <strain evidence="10">Bu02</strain>
    </source>
</reference>
<dbReference type="Gene3D" id="3.60.9.10">
    <property type="entry name" value="Aldehyde ferredoxin oxidoreductase, N-terminal domain"/>
    <property type="match status" value="1"/>
</dbReference>
<dbReference type="KEGG" id="fcz:IMF26_04000"/>
<comment type="cofactor">
    <cofactor evidence="1">
        <name>[4Fe-4S] cluster</name>
        <dbReference type="ChEBI" id="CHEBI:49883"/>
    </cofactor>
</comment>
<evidence type="ECO:0000256" key="6">
    <source>
        <dbReference type="ARBA" id="ARBA00023004"/>
    </source>
</evidence>
<evidence type="ECO:0000256" key="5">
    <source>
        <dbReference type="ARBA" id="ARBA00023002"/>
    </source>
</evidence>
<dbReference type="SUPFAM" id="SSF48310">
    <property type="entry name" value="Aldehyde ferredoxin oxidoreductase, C-terminal domains"/>
    <property type="match status" value="1"/>
</dbReference>
<dbReference type="PANTHER" id="PTHR30038:SF0">
    <property type="entry name" value="TUNGSTEN-CONTAINING ALDEHYDE FERREDOXIN OXIDOREDUCTASE"/>
    <property type="match status" value="1"/>
</dbReference>
<dbReference type="Pfam" id="PF02730">
    <property type="entry name" value="AFOR_N"/>
    <property type="match status" value="1"/>
</dbReference>
<dbReference type="PANTHER" id="PTHR30038">
    <property type="entry name" value="ALDEHYDE FERREDOXIN OXIDOREDUCTASE"/>
    <property type="match status" value="1"/>
</dbReference>
<keyword evidence="7" id="KW-0411">Iron-sulfur</keyword>
<comment type="cofactor">
    <cofactor evidence="8">
        <name>tungstopterin</name>
        <dbReference type="ChEBI" id="CHEBI:30402"/>
    </cofactor>
</comment>
<keyword evidence="6" id="KW-0408">Iron</keyword>
<dbReference type="InterPro" id="IPR051919">
    <property type="entry name" value="W-dependent_AOR"/>
</dbReference>
<dbReference type="InterPro" id="IPR013984">
    <property type="entry name" value="Ald_Fedxn_OxRdtase_dom2"/>
</dbReference>
<dbReference type="Pfam" id="PF01314">
    <property type="entry name" value="AFOR_C"/>
    <property type="match status" value="1"/>
</dbReference>
<dbReference type="Gene3D" id="1.10.599.10">
    <property type="entry name" value="Aldehyde Ferredoxin Oxidoreductase Protein, subunit A, domain 3"/>
    <property type="match status" value="1"/>
</dbReference>
<dbReference type="AlphaFoldDB" id="A0AAT9LDY6"/>